<sequence>MSYREQFIWKRSVDLAVKCYELTQQFPNSELYGLTSQIRRSAVSIASNIAEGYGCKTKSEYIQFLHIALGSLRELDTQLIIAQRVRLTDNELLISVINEVEEMQRIMVASINKIKD</sequence>
<gene>
    <name evidence="1" type="ORF">ICL16_25700</name>
</gene>
<protein>
    <submittedName>
        <fullName evidence="1">Four helix bundle protein</fullName>
    </submittedName>
</protein>
<dbReference type="Pfam" id="PF05635">
    <property type="entry name" value="23S_rRNA_IVP"/>
    <property type="match status" value="1"/>
</dbReference>
<dbReference type="RefSeq" id="WP_190833639.1">
    <property type="nucleotide sequence ID" value="NZ_CAWPPI010000078.1"/>
</dbReference>
<dbReference type="EMBL" id="JACXAE010000078">
    <property type="protein sequence ID" value="MBD2775361.1"/>
    <property type="molecule type" value="Genomic_DNA"/>
</dbReference>
<evidence type="ECO:0000313" key="1">
    <source>
        <dbReference type="EMBL" id="MBD2775361.1"/>
    </source>
</evidence>
<dbReference type="PANTHER" id="PTHR38471:SF2">
    <property type="entry name" value="FOUR HELIX BUNDLE PROTEIN"/>
    <property type="match status" value="1"/>
</dbReference>
<name>A0A8J6XM45_9CYAN</name>
<dbReference type="Proteomes" id="UP000629098">
    <property type="component" value="Unassembled WGS sequence"/>
</dbReference>
<comment type="caution">
    <text evidence="1">The sequence shown here is derived from an EMBL/GenBank/DDBJ whole genome shotgun (WGS) entry which is preliminary data.</text>
</comment>
<dbReference type="Gene3D" id="1.20.1440.60">
    <property type="entry name" value="23S rRNA-intervening sequence"/>
    <property type="match status" value="1"/>
</dbReference>
<dbReference type="NCBIfam" id="TIGR02436">
    <property type="entry name" value="four helix bundle protein"/>
    <property type="match status" value="1"/>
</dbReference>
<accession>A0A8J6XM45</accession>
<dbReference type="PANTHER" id="PTHR38471">
    <property type="entry name" value="FOUR HELIX BUNDLE PROTEIN"/>
    <property type="match status" value="1"/>
</dbReference>
<dbReference type="CDD" id="cd16377">
    <property type="entry name" value="23S_rRNA_IVP_like"/>
    <property type="match status" value="1"/>
</dbReference>
<keyword evidence="2" id="KW-1185">Reference proteome</keyword>
<dbReference type="InterPro" id="IPR036583">
    <property type="entry name" value="23S_rRNA_IVS_sf"/>
</dbReference>
<proteinExistence type="predicted"/>
<organism evidence="1 2">
    <name type="scientific">Iningainema tapete BLCC-T55</name>
    <dbReference type="NCBI Taxonomy" id="2748662"/>
    <lineage>
        <taxon>Bacteria</taxon>
        <taxon>Bacillati</taxon>
        <taxon>Cyanobacteriota</taxon>
        <taxon>Cyanophyceae</taxon>
        <taxon>Nostocales</taxon>
        <taxon>Scytonemataceae</taxon>
        <taxon>Iningainema tapete</taxon>
    </lineage>
</organism>
<reference evidence="1" key="1">
    <citation type="submission" date="2020-09" db="EMBL/GenBank/DDBJ databases">
        <title>Iningainema tapete sp. nov. (Scytonemataceae, Cyanobacteria) from greenhouses in central Florida (USA) produces two types of nodularin with biosynthetic potential for microcystin-LR and anabaenopeptins.</title>
        <authorList>
            <person name="Berthold D.E."/>
            <person name="Lefler F.W."/>
            <person name="Huang I.-S."/>
            <person name="Abdulla H."/>
            <person name="Zimba P.V."/>
            <person name="Laughinghouse H.D. IV."/>
        </authorList>
    </citation>
    <scope>NUCLEOTIDE SEQUENCE</scope>
    <source>
        <strain evidence="1">BLCCT55</strain>
    </source>
</reference>
<dbReference type="InterPro" id="IPR012657">
    <property type="entry name" value="23S_rRNA-intervening_sequence"/>
</dbReference>
<evidence type="ECO:0000313" key="2">
    <source>
        <dbReference type="Proteomes" id="UP000629098"/>
    </source>
</evidence>
<dbReference type="NCBIfam" id="NF008911">
    <property type="entry name" value="PRK12275.1-2"/>
    <property type="match status" value="1"/>
</dbReference>
<dbReference type="AlphaFoldDB" id="A0A8J6XM45"/>
<dbReference type="SUPFAM" id="SSF158446">
    <property type="entry name" value="IVS-encoded protein-like"/>
    <property type="match status" value="1"/>
</dbReference>